<dbReference type="SUPFAM" id="SSF56529">
    <property type="entry name" value="FAH"/>
    <property type="match status" value="1"/>
</dbReference>
<sequence length="280" mass="29398">MSETRMDSTDVDGAIAKRFVQARLAGVALDGFPGSIPLTLDAAYRCQSAAIQRWPDSIVGWKVGYIAAAQREPGGDDRLVGPIFARNLQLAQDGRSLEFPVFEGGFAAVEAEFVFRLGEDAPREKIVWSADEARAMVAEMYIGIETAGSPLATINALGPRVVVSDFGNNAGLLLGPKIAGGLSLAETELNCTMMIAEHRVGAGAASDVADGLLAALAFALSRCARNGRPLRAGDLITTGAVTGIHDIVSGQEALAEFGAYGAIRCRAVEARAFMQTRAAK</sequence>
<dbReference type="PANTHER" id="PTHR30143:SF0">
    <property type="entry name" value="2-KETO-4-PENTENOATE HYDRATASE"/>
    <property type="match status" value="1"/>
</dbReference>
<dbReference type="KEGG" id="xbc:ELE36_02920"/>
<dbReference type="GO" id="GO:0005737">
    <property type="term" value="C:cytoplasm"/>
    <property type="evidence" value="ECO:0007669"/>
    <property type="project" value="TreeGrafter"/>
</dbReference>
<protein>
    <submittedName>
        <fullName evidence="1">2-keto-4-pentenoate hydratase</fullName>
    </submittedName>
</protein>
<dbReference type="AlphaFoldDB" id="A0A411HG27"/>
<dbReference type="GO" id="GO:0008684">
    <property type="term" value="F:2-oxopent-4-enoate hydratase activity"/>
    <property type="evidence" value="ECO:0007669"/>
    <property type="project" value="TreeGrafter"/>
</dbReference>
<dbReference type="InterPro" id="IPR050772">
    <property type="entry name" value="Hydratase-Decarb/MhpD_sf"/>
</dbReference>
<organism evidence="1 2">
    <name type="scientific">Pseudolysobacter antarcticus</name>
    <dbReference type="NCBI Taxonomy" id="2511995"/>
    <lineage>
        <taxon>Bacteria</taxon>
        <taxon>Pseudomonadati</taxon>
        <taxon>Pseudomonadota</taxon>
        <taxon>Gammaproteobacteria</taxon>
        <taxon>Lysobacterales</taxon>
        <taxon>Rhodanobacteraceae</taxon>
        <taxon>Pseudolysobacter</taxon>
    </lineage>
</organism>
<dbReference type="Gene3D" id="3.90.850.10">
    <property type="entry name" value="Fumarylacetoacetase-like, C-terminal domain"/>
    <property type="match status" value="1"/>
</dbReference>
<accession>A0A411HG27</accession>
<keyword evidence="2" id="KW-1185">Reference proteome</keyword>
<evidence type="ECO:0000313" key="1">
    <source>
        <dbReference type="EMBL" id="QBB69411.1"/>
    </source>
</evidence>
<reference evidence="1 2" key="1">
    <citation type="submission" date="2019-01" db="EMBL/GenBank/DDBJ databases">
        <title>Pseudolysobacter antarctica gen. nov., sp. nov., isolated from Fildes Peninsula, Antarctica.</title>
        <authorList>
            <person name="Wei Z."/>
            <person name="Peng F."/>
        </authorList>
    </citation>
    <scope>NUCLEOTIDE SEQUENCE [LARGE SCALE GENOMIC DNA]</scope>
    <source>
        <strain evidence="1 2">AQ6-296</strain>
    </source>
</reference>
<evidence type="ECO:0000313" key="2">
    <source>
        <dbReference type="Proteomes" id="UP000291562"/>
    </source>
</evidence>
<name>A0A411HG27_9GAMM</name>
<gene>
    <name evidence="1" type="ORF">ELE36_02920</name>
</gene>
<dbReference type="InterPro" id="IPR036663">
    <property type="entry name" value="Fumarylacetoacetase_C_sf"/>
</dbReference>
<dbReference type="RefSeq" id="WP_129831668.1">
    <property type="nucleotide sequence ID" value="NZ_CP035704.1"/>
</dbReference>
<dbReference type="EMBL" id="CP035704">
    <property type="protein sequence ID" value="QBB69411.1"/>
    <property type="molecule type" value="Genomic_DNA"/>
</dbReference>
<proteinExistence type="predicted"/>
<dbReference type="PANTHER" id="PTHR30143">
    <property type="entry name" value="ACID HYDRATASE"/>
    <property type="match status" value="1"/>
</dbReference>
<dbReference type="Proteomes" id="UP000291562">
    <property type="component" value="Chromosome"/>
</dbReference>
<dbReference type="OrthoDB" id="9792137at2"/>